<feature type="active site" description="Charge relay system" evidence="5 6">
    <location>
        <position position="62"/>
    </location>
</feature>
<dbReference type="InterPro" id="IPR015500">
    <property type="entry name" value="Peptidase_S8_subtilisin-rel"/>
</dbReference>
<feature type="signal peptide" evidence="9">
    <location>
        <begin position="1"/>
        <end position="20"/>
    </location>
</feature>
<name>A0A495ITU3_9SPHI</name>
<keyword evidence="9" id="KW-0732">Signal</keyword>
<dbReference type="Gene3D" id="3.40.50.200">
    <property type="entry name" value="Peptidase S8/S53 domain"/>
    <property type="match status" value="1"/>
</dbReference>
<evidence type="ECO:0000259" key="10">
    <source>
        <dbReference type="Pfam" id="PF00082"/>
    </source>
</evidence>
<feature type="domain" description="Peptidase S8/S53" evidence="10">
    <location>
        <begin position="54"/>
        <end position="415"/>
    </location>
</feature>
<dbReference type="PRINTS" id="PR00723">
    <property type="entry name" value="SUBTILISIN"/>
</dbReference>
<dbReference type="InterPro" id="IPR023827">
    <property type="entry name" value="Peptidase_S8_Asp-AS"/>
</dbReference>
<dbReference type="InterPro" id="IPR050131">
    <property type="entry name" value="Peptidase_S8_subtilisin-like"/>
</dbReference>
<dbReference type="InterPro" id="IPR023828">
    <property type="entry name" value="Peptidase_S8_Ser-AS"/>
</dbReference>
<dbReference type="Pfam" id="PF00082">
    <property type="entry name" value="Peptidase_S8"/>
    <property type="match status" value="1"/>
</dbReference>
<comment type="caution">
    <text evidence="11">The sequence shown here is derived from an EMBL/GenBank/DDBJ whole genome shotgun (WGS) entry which is preliminary data.</text>
</comment>
<accession>A0A495ITU3</accession>
<evidence type="ECO:0000256" key="8">
    <source>
        <dbReference type="SAM" id="Coils"/>
    </source>
</evidence>
<dbReference type="PANTHER" id="PTHR43806:SF11">
    <property type="entry name" value="CEREVISIN-RELATED"/>
    <property type="match status" value="1"/>
</dbReference>
<evidence type="ECO:0000313" key="12">
    <source>
        <dbReference type="Proteomes" id="UP000268007"/>
    </source>
</evidence>
<dbReference type="PROSITE" id="PS51892">
    <property type="entry name" value="SUBTILASE"/>
    <property type="match status" value="1"/>
</dbReference>
<evidence type="ECO:0000256" key="6">
    <source>
        <dbReference type="PROSITE-ProRule" id="PRU01240"/>
    </source>
</evidence>
<dbReference type="InterPro" id="IPR022398">
    <property type="entry name" value="Peptidase_S8_His-AS"/>
</dbReference>
<keyword evidence="2 6" id="KW-0645">Protease</keyword>
<dbReference type="GO" id="GO:0004252">
    <property type="term" value="F:serine-type endopeptidase activity"/>
    <property type="evidence" value="ECO:0007669"/>
    <property type="project" value="UniProtKB-UniRule"/>
</dbReference>
<dbReference type="PROSITE" id="PS00138">
    <property type="entry name" value="SUBTILASE_SER"/>
    <property type="match status" value="1"/>
</dbReference>
<gene>
    <name evidence="11" type="ORF">BDD43_0079</name>
</gene>
<dbReference type="GO" id="GO:0006508">
    <property type="term" value="P:proteolysis"/>
    <property type="evidence" value="ECO:0007669"/>
    <property type="project" value="UniProtKB-KW"/>
</dbReference>
<feature type="active site" description="Charge relay system" evidence="5 6">
    <location>
        <position position="379"/>
    </location>
</feature>
<dbReference type="AlphaFoldDB" id="A0A495ITU3"/>
<feature type="chain" id="PRO_5019818816" evidence="9">
    <location>
        <begin position="21"/>
        <end position="441"/>
    </location>
</feature>
<dbReference type="InterPro" id="IPR000209">
    <property type="entry name" value="Peptidase_S8/S53_dom"/>
</dbReference>
<evidence type="ECO:0000256" key="4">
    <source>
        <dbReference type="ARBA" id="ARBA00022825"/>
    </source>
</evidence>
<proteinExistence type="inferred from homology"/>
<evidence type="ECO:0000256" key="3">
    <source>
        <dbReference type="ARBA" id="ARBA00022801"/>
    </source>
</evidence>
<dbReference type="EMBL" id="RBKU01000001">
    <property type="protein sequence ID" value="RKR79992.1"/>
    <property type="molecule type" value="Genomic_DNA"/>
</dbReference>
<protein>
    <submittedName>
        <fullName evidence="11">Subtilase family protein</fullName>
    </submittedName>
</protein>
<dbReference type="PANTHER" id="PTHR43806">
    <property type="entry name" value="PEPTIDASE S8"/>
    <property type="match status" value="1"/>
</dbReference>
<dbReference type="PROSITE" id="PS00136">
    <property type="entry name" value="SUBTILASE_ASP"/>
    <property type="match status" value="1"/>
</dbReference>
<dbReference type="PROSITE" id="PS00137">
    <property type="entry name" value="SUBTILASE_HIS"/>
    <property type="match status" value="1"/>
</dbReference>
<organism evidence="11 12">
    <name type="scientific">Mucilaginibacter gracilis</name>
    <dbReference type="NCBI Taxonomy" id="423350"/>
    <lineage>
        <taxon>Bacteria</taxon>
        <taxon>Pseudomonadati</taxon>
        <taxon>Bacteroidota</taxon>
        <taxon>Sphingobacteriia</taxon>
        <taxon>Sphingobacteriales</taxon>
        <taxon>Sphingobacteriaceae</taxon>
        <taxon>Mucilaginibacter</taxon>
    </lineage>
</organism>
<evidence type="ECO:0000256" key="1">
    <source>
        <dbReference type="ARBA" id="ARBA00011073"/>
    </source>
</evidence>
<evidence type="ECO:0000256" key="2">
    <source>
        <dbReference type="ARBA" id="ARBA00022670"/>
    </source>
</evidence>
<dbReference type="InterPro" id="IPR036852">
    <property type="entry name" value="Peptidase_S8/S53_dom_sf"/>
</dbReference>
<dbReference type="Proteomes" id="UP000268007">
    <property type="component" value="Unassembled WGS sequence"/>
</dbReference>
<evidence type="ECO:0000256" key="7">
    <source>
        <dbReference type="RuleBase" id="RU003355"/>
    </source>
</evidence>
<keyword evidence="3 6" id="KW-0378">Hydrolase</keyword>
<feature type="coiled-coil region" evidence="8">
    <location>
        <begin position="130"/>
        <end position="157"/>
    </location>
</feature>
<feature type="active site" description="Charge relay system" evidence="5 6">
    <location>
        <position position="208"/>
    </location>
</feature>
<evidence type="ECO:0000256" key="5">
    <source>
        <dbReference type="PIRSR" id="PIRSR615500-1"/>
    </source>
</evidence>
<dbReference type="OrthoDB" id="9798386at2"/>
<dbReference type="RefSeq" id="WP_121195608.1">
    <property type="nucleotide sequence ID" value="NZ_RBKU01000001.1"/>
</dbReference>
<keyword evidence="8" id="KW-0175">Coiled coil</keyword>
<evidence type="ECO:0000256" key="9">
    <source>
        <dbReference type="SAM" id="SignalP"/>
    </source>
</evidence>
<keyword evidence="4 6" id="KW-0720">Serine protease</keyword>
<evidence type="ECO:0000313" key="11">
    <source>
        <dbReference type="EMBL" id="RKR79992.1"/>
    </source>
</evidence>
<sequence>MKVILVFAVMLVSIAKQSFAQGINWQAKDLEKDGVFGVSANKAYSDLLKNKKAKTVIVGILDAGLDTLHEDLKAVLWSDPKTGHHGWNYIGNETGREDLVNLTIQKDSAFYDSLSLGTVPQEYRKGYQAYRQSKKLKLELNEKINNLKDQVSVLEKENNPENAKLISLVNYHLAHGLNAANNEADTASGNADVYPDKILPWPSTDPGHGTHVAGIIGAVRGNGIGLNGIADHVQIMMVKTNGNLREIRDKAIANGIRYAVDHGAKVINMSFGKPYTWDKTAVDDAIKYAMSKDVLFIHAAGNTSSNLDNSVVYPTATYDDGKDKADAFIVVGASGPKDDQTLAVDFSNYGQKTVDVFAPGVDIYSTYPGNEYKTFSGTSMAAPIVAGIAALIREYYPKLTAVQVKDIIMKSVVKRDVLKDKCVSGGVVNAYNALKLAATYK</sequence>
<reference evidence="11 12" key="1">
    <citation type="submission" date="2018-10" db="EMBL/GenBank/DDBJ databases">
        <title>Genomic Encyclopedia of Archaeal and Bacterial Type Strains, Phase II (KMG-II): from individual species to whole genera.</title>
        <authorList>
            <person name="Goeker M."/>
        </authorList>
    </citation>
    <scope>NUCLEOTIDE SEQUENCE [LARGE SCALE GENOMIC DNA]</scope>
    <source>
        <strain evidence="11 12">DSM 18602</strain>
    </source>
</reference>
<comment type="similarity">
    <text evidence="1 6 7">Belongs to the peptidase S8 family.</text>
</comment>
<dbReference type="SUPFAM" id="SSF52743">
    <property type="entry name" value="Subtilisin-like"/>
    <property type="match status" value="1"/>
</dbReference>
<keyword evidence="12" id="KW-1185">Reference proteome</keyword>